<name>A0ABR1NMF8_DIAER</name>
<proteinExistence type="predicted"/>
<gene>
    <name evidence="4" type="ORF">SLS63_013814</name>
</gene>
<protein>
    <recommendedName>
        <fullName evidence="3">Nephrocystin 3-like N-terminal domain-containing protein</fullName>
    </recommendedName>
</protein>
<dbReference type="Pfam" id="PF24883">
    <property type="entry name" value="NPHP3_N"/>
    <property type="match status" value="1"/>
</dbReference>
<sequence>MSGLEPIAALGLACNILQLAELGKKTIDRIKAIYQGGNPDEELERSAAILEELATEVKKHSQPGRKKYEEILFKSAATCATVAGDLGEELRFLSENAKKGSLVSALKVTTRVAWRQRRLQRLRRNLDAEEQRMQTSLLAQVWSSTNATGIELSGVRRQLRYFIEQYREGRRETTELVSVENLNTRQHVTLEAERTNEAVGLVGQKVDRLTAMEGERMGERVRERFLESLKYPGFNQRRNQIDAAYEDTLEWIFVGDNDDSQPSKNLYEDKIHPQGAEHPDEGFPYDIKWDSFSNWLSSTDFMYWISGKPGSGKTTVVKYILADERTKRYLDIWCPGCAIVSHYFWLPGPPMQRNMEGLLCSLLYQLLKENSDAFMQVISSDSGQKTSYTDWSSAELHSALMRALDSCENGVCLFLDGIDEIKPEDGTKDGIPEFLNWALELSQRSKIKLCLASRPDPHILETRLSRYPRLRLQDLNYQDLMAYAKGRVKIPEEAISAEKNDLIQHLADKAEGVFLWLILAIKSVNEGFRNDDSAATMEERIDRLPLGLDSLYKDMWARAGADNPSEYRQTAALYFKLLLAPIVRLTRGVGINTFDIMLATTCLADHVLHAIADPSKLVREDDMLQQCREVEKKLNIHGVCLEARIL</sequence>
<evidence type="ECO:0000256" key="1">
    <source>
        <dbReference type="ARBA" id="ARBA00022737"/>
    </source>
</evidence>
<reference evidence="4 5" key="1">
    <citation type="submission" date="2024-02" db="EMBL/GenBank/DDBJ databases">
        <title>De novo assembly and annotation of 12 fungi associated with fruit tree decline syndrome in Ontario, Canada.</title>
        <authorList>
            <person name="Sulman M."/>
            <person name="Ellouze W."/>
            <person name="Ilyukhin E."/>
        </authorList>
    </citation>
    <scope>NUCLEOTIDE SEQUENCE [LARGE SCALE GENOMIC DNA]</scope>
    <source>
        <strain evidence="4 5">M169</strain>
    </source>
</reference>
<keyword evidence="5" id="KW-1185">Reference proteome</keyword>
<keyword evidence="2" id="KW-0175">Coiled coil</keyword>
<evidence type="ECO:0000259" key="3">
    <source>
        <dbReference type="Pfam" id="PF24883"/>
    </source>
</evidence>
<feature type="coiled-coil region" evidence="2">
    <location>
        <begin position="112"/>
        <end position="139"/>
    </location>
</feature>
<dbReference type="PANTHER" id="PTHR10039">
    <property type="entry name" value="AMELOGENIN"/>
    <property type="match status" value="1"/>
</dbReference>
<dbReference type="SUPFAM" id="SSF52540">
    <property type="entry name" value="P-loop containing nucleoside triphosphate hydrolases"/>
    <property type="match status" value="1"/>
</dbReference>
<comment type="caution">
    <text evidence="4">The sequence shown here is derived from an EMBL/GenBank/DDBJ whole genome shotgun (WGS) entry which is preliminary data.</text>
</comment>
<dbReference type="Gene3D" id="3.40.50.300">
    <property type="entry name" value="P-loop containing nucleotide triphosphate hydrolases"/>
    <property type="match status" value="1"/>
</dbReference>
<dbReference type="Proteomes" id="UP001430848">
    <property type="component" value="Unassembled WGS sequence"/>
</dbReference>
<evidence type="ECO:0000313" key="5">
    <source>
        <dbReference type="Proteomes" id="UP001430848"/>
    </source>
</evidence>
<keyword evidence="1" id="KW-0677">Repeat</keyword>
<dbReference type="InterPro" id="IPR027417">
    <property type="entry name" value="P-loop_NTPase"/>
</dbReference>
<dbReference type="PANTHER" id="PTHR10039:SF5">
    <property type="entry name" value="NACHT DOMAIN-CONTAINING PROTEIN"/>
    <property type="match status" value="1"/>
</dbReference>
<feature type="domain" description="Nephrocystin 3-like N-terminal" evidence="3">
    <location>
        <begin position="290"/>
        <end position="454"/>
    </location>
</feature>
<accession>A0ABR1NMF8</accession>
<dbReference type="InterPro" id="IPR056884">
    <property type="entry name" value="NPHP3-like_N"/>
</dbReference>
<evidence type="ECO:0000256" key="2">
    <source>
        <dbReference type="SAM" id="Coils"/>
    </source>
</evidence>
<evidence type="ECO:0000313" key="4">
    <source>
        <dbReference type="EMBL" id="KAK7707190.1"/>
    </source>
</evidence>
<organism evidence="4 5">
    <name type="scientific">Diaporthe eres</name>
    <name type="common">Phomopsis oblonga</name>
    <dbReference type="NCBI Taxonomy" id="83184"/>
    <lineage>
        <taxon>Eukaryota</taxon>
        <taxon>Fungi</taxon>
        <taxon>Dikarya</taxon>
        <taxon>Ascomycota</taxon>
        <taxon>Pezizomycotina</taxon>
        <taxon>Sordariomycetes</taxon>
        <taxon>Sordariomycetidae</taxon>
        <taxon>Diaporthales</taxon>
        <taxon>Diaporthaceae</taxon>
        <taxon>Diaporthe</taxon>
        <taxon>Diaporthe eres species complex</taxon>
    </lineage>
</organism>
<dbReference type="EMBL" id="JAKNSF020000206">
    <property type="protein sequence ID" value="KAK7707190.1"/>
    <property type="molecule type" value="Genomic_DNA"/>
</dbReference>